<accession>A0A835YAH6</accession>
<evidence type="ECO:0000256" key="4">
    <source>
        <dbReference type="ARBA" id="ARBA00012791"/>
    </source>
</evidence>
<keyword evidence="13 16" id="KW-0496">Mitochondrion</keyword>
<sequence>MFKTLKRAVLLGGAAAGGAAVFYLTADTDTQMAIASATGPLLRMLDPELSHVIAIQATARGLMPRDPRPDPPSLATKVFGLSFPNPIGLAAGFDKNAEAVAGLMGLGFGFVEVGSITPRPQPGNPSPRVFRIPELKATINRYGFNNLGADAAQDHLAAFEKAAAADPSIKRGPLGVNLGKNKSSKDATQDYCIGLTRLGQHADYIVINVSSPNTPGLRALQGRKELEALVKQVKGTRDRMLWGPSGPPPLLIKVAPDLSEPDKRDIATVALGCGVDGLVVSNTTIQRPGEVAKYPAATEAGGLSGAPLFPMSTQVLSDLYRLTGGRLPIVGVGGVGSGEDAYKKIRAGASLVQLYTAFAYEGPALIPAIKRDLAACLARDGFKSVEEAVGADHPDIARPKGQAGGGRGAAGGRKSWWW</sequence>
<dbReference type="EC" id="1.3.5.2" evidence="4 16"/>
<dbReference type="InterPro" id="IPR005720">
    <property type="entry name" value="Dihydroorotate_DH_cat"/>
</dbReference>
<evidence type="ECO:0000256" key="13">
    <source>
        <dbReference type="ARBA" id="ARBA00023128"/>
    </source>
</evidence>
<feature type="domain" description="Dihydroorotate dehydrogenase catalytic" evidence="18">
    <location>
        <begin position="74"/>
        <end position="377"/>
    </location>
</feature>
<keyword evidence="7 16" id="KW-0288">FMN</keyword>
<evidence type="ECO:0000256" key="17">
    <source>
        <dbReference type="SAM" id="MobiDB-lite"/>
    </source>
</evidence>
<dbReference type="PROSITE" id="PS00911">
    <property type="entry name" value="DHODEHASE_1"/>
    <property type="match status" value="1"/>
</dbReference>
<dbReference type="FunFam" id="3.20.20.70:FF:000066">
    <property type="entry name" value="Dihydroorotate dehydrogenase (quinone), mitochondrial"/>
    <property type="match status" value="1"/>
</dbReference>
<dbReference type="Gene3D" id="3.20.20.70">
    <property type="entry name" value="Aldolase class I"/>
    <property type="match status" value="1"/>
</dbReference>
<dbReference type="Pfam" id="PF01180">
    <property type="entry name" value="DHO_dh"/>
    <property type="match status" value="1"/>
</dbReference>
<dbReference type="PROSITE" id="PS00912">
    <property type="entry name" value="DHODEHASE_2"/>
    <property type="match status" value="1"/>
</dbReference>
<gene>
    <name evidence="19" type="ORF">HYH03_004459</name>
</gene>
<dbReference type="OrthoDB" id="14784at2759"/>
<comment type="pathway">
    <text evidence="2 16">Pyrimidine metabolism; UMP biosynthesis via de novo pathway; orotate from (S)-dihydroorotate (quinone route): step 1/1.</text>
</comment>
<dbReference type="InterPro" id="IPR050074">
    <property type="entry name" value="DHO_dehydrogenase"/>
</dbReference>
<evidence type="ECO:0000256" key="11">
    <source>
        <dbReference type="ARBA" id="ARBA00022989"/>
    </source>
</evidence>
<evidence type="ECO:0000313" key="19">
    <source>
        <dbReference type="EMBL" id="KAG2497723.1"/>
    </source>
</evidence>
<dbReference type="InterPro" id="IPR005719">
    <property type="entry name" value="Dihydroorotate_DH_2"/>
</dbReference>
<keyword evidence="8" id="KW-0812">Transmembrane</keyword>
<dbReference type="GO" id="GO:0044205">
    <property type="term" value="P:'de novo' UMP biosynthetic process"/>
    <property type="evidence" value="ECO:0007669"/>
    <property type="project" value="UniProtKB-UniPathway"/>
</dbReference>
<dbReference type="SUPFAM" id="SSF51395">
    <property type="entry name" value="FMN-linked oxidoreductases"/>
    <property type="match status" value="1"/>
</dbReference>
<comment type="similarity">
    <text evidence="3 16">Belongs to the dihydroorotate dehydrogenase family. Type 2 subfamily.</text>
</comment>
<keyword evidence="20" id="KW-1185">Reference proteome</keyword>
<evidence type="ECO:0000256" key="3">
    <source>
        <dbReference type="ARBA" id="ARBA00005359"/>
    </source>
</evidence>
<evidence type="ECO:0000256" key="1">
    <source>
        <dbReference type="ARBA" id="ARBA00004434"/>
    </source>
</evidence>
<dbReference type="CDD" id="cd04738">
    <property type="entry name" value="DHOD_2_like"/>
    <property type="match status" value="1"/>
</dbReference>
<keyword evidence="11" id="KW-1133">Transmembrane helix</keyword>
<dbReference type="PANTHER" id="PTHR48109">
    <property type="entry name" value="DIHYDROOROTATE DEHYDROGENASE (QUINONE), MITOCHONDRIAL-RELATED"/>
    <property type="match status" value="1"/>
</dbReference>
<keyword evidence="12 16" id="KW-0560">Oxidoreductase</keyword>
<evidence type="ECO:0000256" key="7">
    <source>
        <dbReference type="ARBA" id="ARBA00022643"/>
    </source>
</evidence>
<dbReference type="NCBIfam" id="NF003652">
    <property type="entry name" value="PRK05286.2-5"/>
    <property type="match status" value="1"/>
</dbReference>
<feature type="compositionally biased region" description="Gly residues" evidence="17">
    <location>
        <begin position="402"/>
        <end position="411"/>
    </location>
</feature>
<evidence type="ECO:0000256" key="16">
    <source>
        <dbReference type="RuleBase" id="RU361255"/>
    </source>
</evidence>
<evidence type="ECO:0000256" key="2">
    <source>
        <dbReference type="ARBA" id="ARBA00005161"/>
    </source>
</evidence>
<comment type="cofactor">
    <cofactor evidence="16">
        <name>FMN</name>
        <dbReference type="ChEBI" id="CHEBI:58210"/>
    </cofactor>
    <text evidence="16">Binds 1 FMN per subunit.</text>
</comment>
<comment type="catalytic activity">
    <reaction evidence="15 16">
        <text>(S)-dihydroorotate + a quinone = orotate + a quinol</text>
        <dbReference type="Rhea" id="RHEA:30187"/>
        <dbReference type="ChEBI" id="CHEBI:24646"/>
        <dbReference type="ChEBI" id="CHEBI:30839"/>
        <dbReference type="ChEBI" id="CHEBI:30864"/>
        <dbReference type="ChEBI" id="CHEBI:132124"/>
        <dbReference type="EC" id="1.3.5.2"/>
    </reaction>
</comment>
<dbReference type="GO" id="GO:0006207">
    <property type="term" value="P:'de novo' pyrimidine nucleobase biosynthetic process"/>
    <property type="evidence" value="ECO:0007669"/>
    <property type="project" value="InterPro"/>
</dbReference>
<dbReference type="HAMAP" id="MF_00225">
    <property type="entry name" value="DHO_dh_type2"/>
    <property type="match status" value="1"/>
</dbReference>
<reference evidence="19" key="1">
    <citation type="journal article" date="2020" name="bioRxiv">
        <title>Comparative genomics of Chlamydomonas.</title>
        <authorList>
            <person name="Craig R.J."/>
            <person name="Hasan A.R."/>
            <person name="Ness R.W."/>
            <person name="Keightley P.D."/>
        </authorList>
    </citation>
    <scope>NUCLEOTIDE SEQUENCE</scope>
    <source>
        <strain evidence="19">CCAP 11/70</strain>
    </source>
</reference>
<keyword evidence="9 16" id="KW-0999">Mitochondrion inner membrane</keyword>
<evidence type="ECO:0000256" key="8">
    <source>
        <dbReference type="ARBA" id="ARBA00022692"/>
    </source>
</evidence>
<comment type="subcellular location">
    <subcellularLocation>
        <location evidence="1 16">Mitochondrion inner membrane</location>
        <topology evidence="1 16">Single-pass membrane protein</topology>
    </subcellularLocation>
</comment>
<dbReference type="NCBIfam" id="TIGR01036">
    <property type="entry name" value="pyrD_sub2"/>
    <property type="match status" value="1"/>
</dbReference>
<evidence type="ECO:0000256" key="5">
    <source>
        <dbReference type="ARBA" id="ARBA00017599"/>
    </source>
</evidence>
<organism evidence="19 20">
    <name type="scientific">Edaphochlamys debaryana</name>
    <dbReference type="NCBI Taxonomy" id="47281"/>
    <lineage>
        <taxon>Eukaryota</taxon>
        <taxon>Viridiplantae</taxon>
        <taxon>Chlorophyta</taxon>
        <taxon>core chlorophytes</taxon>
        <taxon>Chlorophyceae</taxon>
        <taxon>CS clade</taxon>
        <taxon>Chlamydomonadales</taxon>
        <taxon>Chlamydomonadales incertae sedis</taxon>
        <taxon>Edaphochlamys</taxon>
    </lineage>
</organism>
<dbReference type="InterPro" id="IPR001295">
    <property type="entry name" value="Dihydroorotate_DH_CS"/>
</dbReference>
<proteinExistence type="inferred from homology"/>
<dbReference type="GO" id="GO:0106430">
    <property type="term" value="F:dihydroorotate dehydrogenase (quinone) activity"/>
    <property type="evidence" value="ECO:0007669"/>
    <property type="project" value="UniProtKB-EC"/>
</dbReference>
<dbReference type="NCBIfam" id="NF003645">
    <property type="entry name" value="PRK05286.1-2"/>
    <property type="match status" value="1"/>
</dbReference>
<evidence type="ECO:0000256" key="12">
    <source>
        <dbReference type="ARBA" id="ARBA00023002"/>
    </source>
</evidence>
<dbReference type="PANTHER" id="PTHR48109:SF4">
    <property type="entry name" value="DIHYDROOROTATE DEHYDROGENASE (QUINONE), MITOCHONDRIAL"/>
    <property type="match status" value="1"/>
</dbReference>
<evidence type="ECO:0000256" key="14">
    <source>
        <dbReference type="ARBA" id="ARBA00023136"/>
    </source>
</evidence>
<evidence type="ECO:0000259" key="18">
    <source>
        <dbReference type="Pfam" id="PF01180"/>
    </source>
</evidence>
<dbReference type="AlphaFoldDB" id="A0A835YAH6"/>
<evidence type="ECO:0000313" key="20">
    <source>
        <dbReference type="Proteomes" id="UP000612055"/>
    </source>
</evidence>
<evidence type="ECO:0000256" key="10">
    <source>
        <dbReference type="ARBA" id="ARBA00022946"/>
    </source>
</evidence>
<dbReference type="EMBL" id="JAEHOE010000013">
    <property type="protein sequence ID" value="KAG2497723.1"/>
    <property type="molecule type" value="Genomic_DNA"/>
</dbReference>
<keyword evidence="14" id="KW-0472">Membrane</keyword>
<evidence type="ECO:0000256" key="15">
    <source>
        <dbReference type="ARBA" id="ARBA00048639"/>
    </source>
</evidence>
<dbReference type="Proteomes" id="UP000612055">
    <property type="component" value="Unassembled WGS sequence"/>
</dbReference>
<dbReference type="InterPro" id="IPR013785">
    <property type="entry name" value="Aldolase_TIM"/>
</dbReference>
<feature type="region of interest" description="Disordered" evidence="17">
    <location>
        <begin position="394"/>
        <end position="418"/>
    </location>
</feature>
<comment type="caution">
    <text evidence="19">The sequence shown here is derived from an EMBL/GenBank/DDBJ whole genome shotgun (WGS) entry which is preliminary data.</text>
</comment>
<dbReference type="GO" id="GO:0005743">
    <property type="term" value="C:mitochondrial inner membrane"/>
    <property type="evidence" value="ECO:0007669"/>
    <property type="project" value="UniProtKB-SubCell"/>
</dbReference>
<keyword evidence="6 16" id="KW-0285">Flavoprotein</keyword>
<dbReference type="UniPathway" id="UPA00070">
    <property type="reaction ID" value="UER00946"/>
</dbReference>
<evidence type="ECO:0000256" key="6">
    <source>
        <dbReference type="ARBA" id="ARBA00022630"/>
    </source>
</evidence>
<keyword evidence="10" id="KW-0809">Transit peptide</keyword>
<name>A0A835YAH6_9CHLO</name>
<protein>
    <recommendedName>
        <fullName evidence="5 16">Dihydroorotate dehydrogenase (quinone), mitochondrial</fullName>
        <shortName evidence="16">DHOdehase</shortName>
        <ecNumber evidence="4 16">1.3.5.2</ecNumber>
    </recommendedName>
</protein>
<evidence type="ECO:0000256" key="9">
    <source>
        <dbReference type="ARBA" id="ARBA00022792"/>
    </source>
</evidence>